<proteinExistence type="predicted"/>
<evidence type="ECO:0000313" key="4">
    <source>
        <dbReference type="Proteomes" id="UP000596742"/>
    </source>
</evidence>
<feature type="region of interest" description="Disordered" evidence="1">
    <location>
        <begin position="116"/>
        <end position="136"/>
    </location>
</feature>
<evidence type="ECO:0000313" key="3">
    <source>
        <dbReference type="EMBL" id="VDI23923.1"/>
    </source>
</evidence>
<dbReference type="AlphaFoldDB" id="A0A8B6DTR4"/>
<dbReference type="EMBL" id="UYJE01003978">
    <property type="protein sequence ID" value="VDI23923.1"/>
    <property type="molecule type" value="Genomic_DNA"/>
</dbReference>
<dbReference type="Proteomes" id="UP000596742">
    <property type="component" value="Unassembled WGS sequence"/>
</dbReference>
<dbReference type="OrthoDB" id="6084350at2759"/>
<sequence>MCVYILGYKVILRGAIDGEPCERNFYQPFKFNSSGNSGCVYNKSVCTEEGQFIYKNENSQTDRVCRCDDSKGYAFIHRPQHRCYCVPSKEDCSCYFKKCSPGELLSKGVSSNAKHVQNEVSRNSIPEQKDEVQTGKNGLNKHETTCIIPKDVLDEQTKEIMKWRKSHVHFEETIASKRVLDKTKSNGFVILSGPPGSGKSAIAYNTAFMLEKEAEFKILPVTSPEDIRKYLMLETKQIFLIDDPVGKYSVDDSCIKQWKKEENFIKQTFTDCKKSILLLTCRSYIYKSGFCRLLHISPIHCDLLSDNLKLTIIERRTICENYNVPELNDDTIMMYDFLPLLCIGSSRQNNTTLFFVNPIKVLGDEMKNTKERSDIAFLAIALLVVLDNNIDREMISFENTTIKEMLNDLCNECGFKYFPSTTVLLAALFDLIGTYVKKTDNGFACIHDTLFQSLSFIVGSSIVHCLLKYGNCKFIANRLQLASIQQEHSELVIIVKPEQEELYF</sequence>
<organism evidence="3 4">
    <name type="scientific">Mytilus galloprovincialis</name>
    <name type="common">Mediterranean mussel</name>
    <dbReference type="NCBI Taxonomy" id="29158"/>
    <lineage>
        <taxon>Eukaryota</taxon>
        <taxon>Metazoa</taxon>
        <taxon>Spiralia</taxon>
        <taxon>Lophotrochozoa</taxon>
        <taxon>Mollusca</taxon>
        <taxon>Bivalvia</taxon>
        <taxon>Autobranchia</taxon>
        <taxon>Pteriomorphia</taxon>
        <taxon>Mytilida</taxon>
        <taxon>Mytiloidea</taxon>
        <taxon>Mytilidae</taxon>
        <taxon>Mytilinae</taxon>
        <taxon>Mytilus</taxon>
    </lineage>
</organism>
<dbReference type="Pfam" id="PF20720">
    <property type="entry name" value="nSTAND3"/>
    <property type="match status" value="1"/>
</dbReference>
<gene>
    <name evidence="3" type="ORF">MGAL_10B058870</name>
</gene>
<dbReference type="InterPro" id="IPR049050">
    <property type="entry name" value="nSTAND3"/>
</dbReference>
<feature type="compositionally biased region" description="Polar residues" evidence="1">
    <location>
        <begin position="116"/>
        <end position="126"/>
    </location>
</feature>
<protein>
    <recommendedName>
        <fullName evidence="2">Novel STAND NTPase 3 domain-containing protein</fullName>
    </recommendedName>
</protein>
<evidence type="ECO:0000256" key="1">
    <source>
        <dbReference type="SAM" id="MobiDB-lite"/>
    </source>
</evidence>
<keyword evidence="4" id="KW-1185">Reference proteome</keyword>
<dbReference type="SUPFAM" id="SSF52540">
    <property type="entry name" value="P-loop containing nucleoside triphosphate hydrolases"/>
    <property type="match status" value="1"/>
</dbReference>
<accession>A0A8B6DTR4</accession>
<dbReference type="Gene3D" id="3.40.50.300">
    <property type="entry name" value="P-loop containing nucleotide triphosphate hydrolases"/>
    <property type="match status" value="1"/>
</dbReference>
<dbReference type="InterPro" id="IPR027417">
    <property type="entry name" value="P-loop_NTPase"/>
</dbReference>
<feature type="domain" description="Novel STAND NTPase 3" evidence="2">
    <location>
        <begin position="170"/>
        <end position="322"/>
    </location>
</feature>
<reference evidence="3" key="1">
    <citation type="submission" date="2018-11" db="EMBL/GenBank/DDBJ databases">
        <authorList>
            <person name="Alioto T."/>
            <person name="Alioto T."/>
        </authorList>
    </citation>
    <scope>NUCLEOTIDE SEQUENCE</scope>
</reference>
<evidence type="ECO:0000259" key="2">
    <source>
        <dbReference type="Pfam" id="PF20720"/>
    </source>
</evidence>
<comment type="caution">
    <text evidence="3">The sequence shown here is derived from an EMBL/GenBank/DDBJ whole genome shotgun (WGS) entry which is preliminary data.</text>
</comment>
<name>A0A8B6DTR4_MYTGA</name>